<evidence type="ECO:0000256" key="1">
    <source>
        <dbReference type="SAM" id="MobiDB-lite"/>
    </source>
</evidence>
<dbReference type="InterPro" id="IPR027417">
    <property type="entry name" value="P-loop_NTPase"/>
</dbReference>
<name>A0A1C6VX35_9ACTN</name>
<evidence type="ECO:0008006" key="4">
    <source>
        <dbReference type="Google" id="ProtNLM"/>
    </source>
</evidence>
<accession>A0A1C6VX35</accession>
<evidence type="ECO:0000313" key="3">
    <source>
        <dbReference type="Proteomes" id="UP000199001"/>
    </source>
</evidence>
<dbReference type="Gene3D" id="3.40.50.300">
    <property type="entry name" value="P-loop containing nucleotide triphosphate hydrolases"/>
    <property type="match status" value="1"/>
</dbReference>
<dbReference type="STRING" id="47855.GA0070606_5516"/>
<sequence length="121" mass="12622">MTNVIRLESLLRTYDGPVTALGGVTIGFAPGSLTAVIGPSGSGSGTSIPAAVRGRPGTARRRAGVRRRHRADRHRDAAIKSRVPTLLRSVVDRHGRALVMVTHGPVAASDAHTVVSRGSMP</sequence>
<dbReference type="RefSeq" id="WP_141721856.1">
    <property type="nucleotide sequence ID" value="NZ_FMHZ01000002.1"/>
</dbReference>
<gene>
    <name evidence="2" type="ORF">GA0070606_5516</name>
</gene>
<dbReference type="SUPFAM" id="SSF52540">
    <property type="entry name" value="P-loop containing nucleoside triphosphate hydrolases"/>
    <property type="match status" value="1"/>
</dbReference>
<organism evidence="2 3">
    <name type="scientific">Micromonospora citrea</name>
    <dbReference type="NCBI Taxonomy" id="47855"/>
    <lineage>
        <taxon>Bacteria</taxon>
        <taxon>Bacillati</taxon>
        <taxon>Actinomycetota</taxon>
        <taxon>Actinomycetes</taxon>
        <taxon>Micromonosporales</taxon>
        <taxon>Micromonosporaceae</taxon>
        <taxon>Micromonospora</taxon>
    </lineage>
</organism>
<proteinExistence type="predicted"/>
<feature type="region of interest" description="Disordered" evidence="1">
    <location>
        <begin position="40"/>
        <end position="75"/>
    </location>
</feature>
<feature type="compositionally biased region" description="Basic residues" evidence="1">
    <location>
        <begin position="58"/>
        <end position="72"/>
    </location>
</feature>
<protein>
    <recommendedName>
        <fullName evidence="4">ABC transporter</fullName>
    </recommendedName>
</protein>
<evidence type="ECO:0000313" key="2">
    <source>
        <dbReference type="EMBL" id="SCL70792.1"/>
    </source>
</evidence>
<feature type="compositionally biased region" description="Low complexity" evidence="1">
    <location>
        <begin position="45"/>
        <end position="57"/>
    </location>
</feature>
<dbReference type="Proteomes" id="UP000199001">
    <property type="component" value="Unassembled WGS sequence"/>
</dbReference>
<dbReference type="EMBL" id="FMHZ01000002">
    <property type="protein sequence ID" value="SCL70792.1"/>
    <property type="molecule type" value="Genomic_DNA"/>
</dbReference>
<keyword evidence="3" id="KW-1185">Reference proteome</keyword>
<reference evidence="3" key="1">
    <citation type="submission" date="2016-06" db="EMBL/GenBank/DDBJ databases">
        <authorList>
            <person name="Varghese N."/>
            <person name="Submissions Spin"/>
        </authorList>
    </citation>
    <scope>NUCLEOTIDE SEQUENCE [LARGE SCALE GENOMIC DNA]</scope>
    <source>
        <strain evidence="3">DSM 43903</strain>
    </source>
</reference>
<dbReference type="AlphaFoldDB" id="A0A1C6VX35"/>